<feature type="transmembrane region" description="Helical" evidence="2">
    <location>
        <begin position="70"/>
        <end position="88"/>
    </location>
</feature>
<keyword evidence="6" id="KW-1185">Reference proteome</keyword>
<accession>A0A6L4X2W2</accession>
<gene>
    <name evidence="3" type="ORF">DSM100688_0421</name>
    <name evidence="4" type="ORF">GFD24_02115</name>
</gene>
<sequence>MITVVYGRHMSGFRRPSEPNPGKPRAGSSARSTHSGGRRSHPYTVALAVFALALLWLLSHEGCAHPVGNLIASLVGFGFVPLRLLALWEADRE</sequence>
<reference evidence="4 5" key="1">
    <citation type="submission" date="2019-10" db="EMBL/GenBank/DDBJ databases">
        <title>Bifidobacterium from non-human primates.</title>
        <authorList>
            <person name="Modesto M."/>
        </authorList>
    </citation>
    <scope>NUCLEOTIDE SEQUENCE [LARGE SCALE GENOMIC DNA]</scope>
    <source>
        <strain evidence="4 5">TREM</strain>
    </source>
</reference>
<feature type="region of interest" description="Disordered" evidence="1">
    <location>
        <begin position="1"/>
        <end position="39"/>
    </location>
</feature>
<feature type="transmembrane region" description="Helical" evidence="2">
    <location>
        <begin position="41"/>
        <end position="58"/>
    </location>
</feature>
<proteinExistence type="predicted"/>
<organism evidence="3 6">
    <name type="scientific">Bifidobacterium ramosum</name>
    <dbReference type="NCBI Taxonomy" id="1798158"/>
    <lineage>
        <taxon>Bacteria</taxon>
        <taxon>Bacillati</taxon>
        <taxon>Actinomycetota</taxon>
        <taxon>Actinomycetes</taxon>
        <taxon>Bifidobacteriales</taxon>
        <taxon>Bifidobacteriaceae</taxon>
        <taxon>Bifidobacterium</taxon>
    </lineage>
</organism>
<evidence type="ECO:0000256" key="2">
    <source>
        <dbReference type="SAM" id="Phobius"/>
    </source>
</evidence>
<comment type="caution">
    <text evidence="3">The sequence shown here is derived from an EMBL/GenBank/DDBJ whole genome shotgun (WGS) entry which is preliminary data.</text>
</comment>
<protein>
    <submittedName>
        <fullName evidence="3">Uncharacterized protein</fullName>
    </submittedName>
</protein>
<name>A0A6L4X2W2_9BIFI</name>
<dbReference type="EMBL" id="WBSM01000001">
    <property type="protein sequence ID" value="KAB8289341.1"/>
    <property type="molecule type" value="Genomic_DNA"/>
</dbReference>
<dbReference type="EMBL" id="WHZX01000001">
    <property type="protein sequence ID" value="NEG71039.1"/>
    <property type="molecule type" value="Genomic_DNA"/>
</dbReference>
<evidence type="ECO:0000313" key="4">
    <source>
        <dbReference type="EMBL" id="NEG71039.1"/>
    </source>
</evidence>
<keyword evidence="2" id="KW-0812">Transmembrane</keyword>
<dbReference type="RefSeq" id="WP_152357499.1">
    <property type="nucleotide sequence ID" value="NZ_WBSM01000001.1"/>
</dbReference>
<reference evidence="3 6" key="2">
    <citation type="submission" date="2019-10" db="EMBL/GenBank/DDBJ databases">
        <title>Characterization of the phylogenetic diversity of two novel species belonging to the genus Bifidobacterium: Bifidobacterium cebidarum sp. nov. and Bifidobacterium leontopitheci sp. nov.</title>
        <authorList>
            <person name="Lugli G.A."/>
            <person name="Duranti S."/>
            <person name="Milani C."/>
            <person name="Turroni F."/>
            <person name="Ventura M."/>
        </authorList>
    </citation>
    <scope>NUCLEOTIDE SEQUENCE [LARGE SCALE GENOMIC DNA]</scope>
    <source>
        <strain evidence="3 6">DSM 100688</strain>
    </source>
</reference>
<keyword evidence="2" id="KW-0472">Membrane</keyword>
<keyword evidence="2" id="KW-1133">Transmembrane helix</keyword>
<evidence type="ECO:0000313" key="3">
    <source>
        <dbReference type="EMBL" id="KAB8289341.1"/>
    </source>
</evidence>
<dbReference type="OrthoDB" id="3240514at2"/>
<evidence type="ECO:0000313" key="6">
    <source>
        <dbReference type="Proteomes" id="UP000482084"/>
    </source>
</evidence>
<evidence type="ECO:0000313" key="5">
    <source>
        <dbReference type="Proteomes" id="UP000469943"/>
    </source>
</evidence>
<dbReference type="Proteomes" id="UP000469943">
    <property type="component" value="Unassembled WGS sequence"/>
</dbReference>
<evidence type="ECO:0000256" key="1">
    <source>
        <dbReference type="SAM" id="MobiDB-lite"/>
    </source>
</evidence>
<dbReference type="AlphaFoldDB" id="A0A6L4X2W2"/>
<dbReference type="Proteomes" id="UP000482084">
    <property type="component" value="Unassembled WGS sequence"/>
</dbReference>